<dbReference type="Proteomes" id="UP000195437">
    <property type="component" value="Chromosome"/>
</dbReference>
<dbReference type="GO" id="GO:0140114">
    <property type="term" value="P:cellular detoxification of fluoride"/>
    <property type="evidence" value="ECO:0007669"/>
    <property type="project" value="UniProtKB-UniRule"/>
</dbReference>
<dbReference type="GO" id="GO:0062054">
    <property type="term" value="F:fluoride channel activity"/>
    <property type="evidence" value="ECO:0007669"/>
    <property type="project" value="UniProtKB-UniRule"/>
</dbReference>
<evidence type="ECO:0000256" key="3">
    <source>
        <dbReference type="ARBA" id="ARBA00022692"/>
    </source>
</evidence>
<evidence type="ECO:0000313" key="12">
    <source>
        <dbReference type="Proteomes" id="UP000195437"/>
    </source>
</evidence>
<dbReference type="Pfam" id="PF02537">
    <property type="entry name" value="CRCB"/>
    <property type="match status" value="1"/>
</dbReference>
<accession>A0A1Y0ILF2</accession>
<proteinExistence type="inferred from homology"/>
<evidence type="ECO:0000256" key="5">
    <source>
        <dbReference type="ARBA" id="ARBA00023136"/>
    </source>
</evidence>
<keyword evidence="12" id="KW-1185">Reference proteome</keyword>
<name>A0A1Y0ILF2_9BACL</name>
<dbReference type="KEGG" id="tum:CBW65_10225"/>
<evidence type="ECO:0000256" key="1">
    <source>
        <dbReference type="ARBA" id="ARBA00004651"/>
    </source>
</evidence>
<protein>
    <recommendedName>
        <fullName evidence="10">Fluoride-specific ion channel FluC</fullName>
    </recommendedName>
</protein>
<keyword evidence="6 10" id="KW-0407">Ion channel</keyword>
<keyword evidence="10" id="KW-0406">Ion transport</keyword>
<evidence type="ECO:0000256" key="10">
    <source>
        <dbReference type="HAMAP-Rule" id="MF_00454"/>
    </source>
</evidence>
<keyword evidence="3 10" id="KW-0812">Transmembrane</keyword>
<comment type="activity regulation">
    <text evidence="10">Na(+) is not transported, but it plays an essential structural role and its presence is essential for fluoride channel function.</text>
</comment>
<comment type="subcellular location">
    <subcellularLocation>
        <location evidence="1 10">Cell membrane</location>
        <topology evidence="1 10">Multi-pass membrane protein</topology>
    </subcellularLocation>
</comment>
<feature type="binding site" evidence="10">
    <location>
        <position position="73"/>
    </location>
    <ligand>
        <name>Na(+)</name>
        <dbReference type="ChEBI" id="CHEBI:29101"/>
        <note>structural</note>
    </ligand>
</feature>
<keyword evidence="10" id="KW-0813">Transport</keyword>
<keyword evidence="4 10" id="KW-1133">Transmembrane helix</keyword>
<evidence type="ECO:0000256" key="4">
    <source>
        <dbReference type="ARBA" id="ARBA00022989"/>
    </source>
</evidence>
<evidence type="ECO:0000256" key="7">
    <source>
        <dbReference type="ARBA" id="ARBA00035120"/>
    </source>
</evidence>
<keyword evidence="5 10" id="KW-0472">Membrane</keyword>
<dbReference type="PANTHER" id="PTHR28259:SF1">
    <property type="entry name" value="FLUORIDE EXPORT PROTEIN 1-RELATED"/>
    <property type="match status" value="1"/>
</dbReference>
<comment type="function">
    <text evidence="9 10">Fluoride-specific ion channel. Important for reducing fluoride concentration in the cell, thus reducing its toxicity.</text>
</comment>
<feature type="transmembrane region" description="Helical" evidence="10">
    <location>
        <begin position="93"/>
        <end position="116"/>
    </location>
</feature>
<evidence type="ECO:0000256" key="2">
    <source>
        <dbReference type="ARBA" id="ARBA00022475"/>
    </source>
</evidence>
<dbReference type="GO" id="GO:0046872">
    <property type="term" value="F:metal ion binding"/>
    <property type="evidence" value="ECO:0007669"/>
    <property type="project" value="UniProtKB-KW"/>
</dbReference>
<dbReference type="EMBL" id="CP021434">
    <property type="protein sequence ID" value="ARU61332.1"/>
    <property type="molecule type" value="Genomic_DNA"/>
</dbReference>
<dbReference type="AlphaFoldDB" id="A0A1Y0ILF2"/>
<feature type="binding site" evidence="10">
    <location>
        <position position="70"/>
    </location>
    <ligand>
        <name>Na(+)</name>
        <dbReference type="ChEBI" id="CHEBI:29101"/>
        <note>structural</note>
    </ligand>
</feature>
<keyword evidence="2 10" id="KW-1003">Cell membrane</keyword>
<feature type="transmembrane region" description="Helical" evidence="10">
    <location>
        <begin position="62"/>
        <end position="86"/>
    </location>
</feature>
<organism evidence="11 12">
    <name type="scientific">Tumebacillus avium</name>
    <dbReference type="NCBI Taxonomy" id="1903704"/>
    <lineage>
        <taxon>Bacteria</taxon>
        <taxon>Bacillati</taxon>
        <taxon>Bacillota</taxon>
        <taxon>Bacilli</taxon>
        <taxon>Bacillales</taxon>
        <taxon>Alicyclobacillaceae</taxon>
        <taxon>Tumebacillus</taxon>
    </lineage>
</organism>
<evidence type="ECO:0000313" key="11">
    <source>
        <dbReference type="EMBL" id="ARU61332.1"/>
    </source>
</evidence>
<dbReference type="OrthoDB" id="9815830at2"/>
<dbReference type="RefSeq" id="WP_087456711.1">
    <property type="nucleotide sequence ID" value="NZ_CP021434.1"/>
</dbReference>
<gene>
    <name evidence="10" type="primary">fluC</name>
    <name evidence="10" type="synonym">crcB</name>
    <name evidence="11" type="ORF">CBW65_10225</name>
</gene>
<reference evidence="12" key="1">
    <citation type="submission" date="2017-05" db="EMBL/GenBank/DDBJ databases">
        <authorList>
            <person name="Sung H."/>
        </authorList>
    </citation>
    <scope>NUCLEOTIDE SEQUENCE [LARGE SCALE GENOMIC DNA]</scope>
    <source>
        <strain evidence="12">AR23208</strain>
    </source>
</reference>
<sequence>MTMWMLTMLGGAIGAPLRYGLGRLILQTWRGAFPFPTFVINLLGSFCLGLLFAAFADGPLRWFLGTGVLGAFTTFSTFGVEAVTFFQQGRKGLAFCYVLASALLGVLAAGLGYAWYTGW</sequence>
<comment type="catalytic activity">
    <reaction evidence="8">
        <text>fluoride(in) = fluoride(out)</text>
        <dbReference type="Rhea" id="RHEA:76159"/>
        <dbReference type="ChEBI" id="CHEBI:17051"/>
    </reaction>
    <physiologicalReaction direction="left-to-right" evidence="8">
        <dbReference type="Rhea" id="RHEA:76160"/>
    </physiologicalReaction>
</comment>
<keyword evidence="10" id="KW-0915">Sodium</keyword>
<evidence type="ECO:0000256" key="6">
    <source>
        <dbReference type="ARBA" id="ARBA00023303"/>
    </source>
</evidence>
<dbReference type="GO" id="GO:0005886">
    <property type="term" value="C:plasma membrane"/>
    <property type="evidence" value="ECO:0007669"/>
    <property type="project" value="UniProtKB-SubCell"/>
</dbReference>
<dbReference type="HAMAP" id="MF_00454">
    <property type="entry name" value="FluC"/>
    <property type="match status" value="1"/>
</dbReference>
<feature type="transmembrane region" description="Helical" evidence="10">
    <location>
        <begin position="38"/>
        <end position="56"/>
    </location>
</feature>
<comment type="similarity">
    <text evidence="7 10">Belongs to the fluoride channel Fluc/FEX (TC 1.A.43) family.</text>
</comment>
<keyword evidence="10" id="KW-0479">Metal-binding</keyword>
<dbReference type="PANTHER" id="PTHR28259">
    <property type="entry name" value="FLUORIDE EXPORT PROTEIN 1-RELATED"/>
    <property type="match status" value="1"/>
</dbReference>
<dbReference type="InterPro" id="IPR003691">
    <property type="entry name" value="FluC"/>
</dbReference>
<evidence type="ECO:0000256" key="9">
    <source>
        <dbReference type="ARBA" id="ARBA00049940"/>
    </source>
</evidence>
<evidence type="ECO:0000256" key="8">
    <source>
        <dbReference type="ARBA" id="ARBA00035585"/>
    </source>
</evidence>